<dbReference type="AlphaFoldDB" id="A0AAD6UTF0"/>
<keyword evidence="1" id="KW-0812">Transmembrane</keyword>
<dbReference type="EMBL" id="JARJCW010000129">
    <property type="protein sequence ID" value="KAJ7191686.1"/>
    <property type="molecule type" value="Genomic_DNA"/>
</dbReference>
<name>A0AAD6UTF0_9AGAR</name>
<keyword evidence="3" id="KW-1185">Reference proteome</keyword>
<reference evidence="2" key="1">
    <citation type="submission" date="2023-03" db="EMBL/GenBank/DDBJ databases">
        <title>Massive genome expansion in bonnet fungi (Mycena s.s.) driven by repeated elements and novel gene families across ecological guilds.</title>
        <authorList>
            <consortium name="Lawrence Berkeley National Laboratory"/>
            <person name="Harder C.B."/>
            <person name="Miyauchi S."/>
            <person name="Viragh M."/>
            <person name="Kuo A."/>
            <person name="Thoen E."/>
            <person name="Andreopoulos B."/>
            <person name="Lu D."/>
            <person name="Skrede I."/>
            <person name="Drula E."/>
            <person name="Henrissat B."/>
            <person name="Morin E."/>
            <person name="Kohler A."/>
            <person name="Barry K."/>
            <person name="LaButti K."/>
            <person name="Morin E."/>
            <person name="Salamov A."/>
            <person name="Lipzen A."/>
            <person name="Mereny Z."/>
            <person name="Hegedus B."/>
            <person name="Baldrian P."/>
            <person name="Stursova M."/>
            <person name="Weitz H."/>
            <person name="Taylor A."/>
            <person name="Grigoriev I.V."/>
            <person name="Nagy L.G."/>
            <person name="Martin F."/>
            <person name="Kauserud H."/>
        </authorList>
    </citation>
    <scope>NUCLEOTIDE SEQUENCE</scope>
    <source>
        <strain evidence="2">9144</strain>
    </source>
</reference>
<proteinExistence type="predicted"/>
<accession>A0AAD6UTF0</accession>
<evidence type="ECO:0000256" key="1">
    <source>
        <dbReference type="SAM" id="Phobius"/>
    </source>
</evidence>
<dbReference type="Proteomes" id="UP001219525">
    <property type="component" value="Unassembled WGS sequence"/>
</dbReference>
<comment type="caution">
    <text evidence="2">The sequence shown here is derived from an EMBL/GenBank/DDBJ whole genome shotgun (WGS) entry which is preliminary data.</text>
</comment>
<protein>
    <submittedName>
        <fullName evidence="2">Uncharacterized protein</fullName>
    </submittedName>
</protein>
<keyword evidence="1" id="KW-1133">Transmembrane helix</keyword>
<evidence type="ECO:0000313" key="2">
    <source>
        <dbReference type="EMBL" id="KAJ7191686.1"/>
    </source>
</evidence>
<dbReference type="Gene3D" id="2.60.120.260">
    <property type="entry name" value="Galactose-binding domain-like"/>
    <property type="match status" value="2"/>
</dbReference>
<keyword evidence="1" id="KW-0472">Membrane</keyword>
<sequence>MHDVAVTKFNLTVDDFDSLITYPVQSQWTTPDPSAGRNPALAEWFDETFHRTNVTGASFSFGFKGSEFFLYGAAGPAFGSYEIDIDGHAEELSAHAAQNASEHLLFHARRLPYTTHIVTVTNLGPRRRGDGTDLLVDFLQTTVDLAPAGATLTNTTLEETDPRLVYTGNWTENVFNPLFSGGFSRFTNGDGASVSLNFSATAIFIFGDKTDRHGLYTVALDGGAPQTFNGVSGCGGAFAHACEKDNTLAYFAANLDARPHSVTVTNIPGALGAFFDLDAIVLLTPSEYLGDHEGHGYEDTLVARTSGASRAASPVSGPLLLMFFFALYFLRPFHK</sequence>
<feature type="transmembrane region" description="Helical" evidence="1">
    <location>
        <begin position="311"/>
        <end position="330"/>
    </location>
</feature>
<evidence type="ECO:0000313" key="3">
    <source>
        <dbReference type="Proteomes" id="UP001219525"/>
    </source>
</evidence>
<gene>
    <name evidence="2" type="ORF">GGX14DRAFT_481021</name>
</gene>
<organism evidence="2 3">
    <name type="scientific">Mycena pura</name>
    <dbReference type="NCBI Taxonomy" id="153505"/>
    <lineage>
        <taxon>Eukaryota</taxon>
        <taxon>Fungi</taxon>
        <taxon>Dikarya</taxon>
        <taxon>Basidiomycota</taxon>
        <taxon>Agaricomycotina</taxon>
        <taxon>Agaricomycetes</taxon>
        <taxon>Agaricomycetidae</taxon>
        <taxon>Agaricales</taxon>
        <taxon>Marasmiineae</taxon>
        <taxon>Mycenaceae</taxon>
        <taxon>Mycena</taxon>
    </lineage>
</organism>